<name>A0ABV2TCG0_9BACT</name>
<evidence type="ECO:0000313" key="1">
    <source>
        <dbReference type="EMBL" id="MET7000722.1"/>
    </source>
</evidence>
<dbReference type="Proteomes" id="UP001549749">
    <property type="component" value="Unassembled WGS sequence"/>
</dbReference>
<gene>
    <name evidence="1" type="ORF">ABR189_25285</name>
</gene>
<proteinExistence type="predicted"/>
<sequence>MKKIYQSIDELVRFLQRKGYDGLFFLQGKGPEKLEDLLKGYMDMAIADPMTVALPVNVYSITSLADQNGKYNRCVLEIDYNSRDKVHVKFYELQLIGEGEKYPVFRHVHEIKHRSEIPEKTNGIKMVAKSITRSKKRYRY</sequence>
<organism evidence="1 2">
    <name type="scientific">Chitinophaga defluvii</name>
    <dbReference type="NCBI Taxonomy" id="3163343"/>
    <lineage>
        <taxon>Bacteria</taxon>
        <taxon>Pseudomonadati</taxon>
        <taxon>Bacteroidota</taxon>
        <taxon>Chitinophagia</taxon>
        <taxon>Chitinophagales</taxon>
        <taxon>Chitinophagaceae</taxon>
        <taxon>Chitinophaga</taxon>
    </lineage>
</organism>
<accession>A0ABV2TCG0</accession>
<comment type="caution">
    <text evidence="1">The sequence shown here is derived from an EMBL/GenBank/DDBJ whole genome shotgun (WGS) entry which is preliminary data.</text>
</comment>
<dbReference type="EMBL" id="JBEXAC010000002">
    <property type="protein sequence ID" value="MET7000722.1"/>
    <property type="molecule type" value="Genomic_DNA"/>
</dbReference>
<dbReference type="RefSeq" id="WP_354663274.1">
    <property type="nucleotide sequence ID" value="NZ_JBEXAC010000002.1"/>
</dbReference>
<evidence type="ECO:0000313" key="2">
    <source>
        <dbReference type="Proteomes" id="UP001549749"/>
    </source>
</evidence>
<protein>
    <submittedName>
        <fullName evidence="1">Uncharacterized protein</fullName>
    </submittedName>
</protein>
<reference evidence="1 2" key="1">
    <citation type="submission" date="2024-06" db="EMBL/GenBank/DDBJ databases">
        <title>Chitinophaga defluvii sp. nov., isolated from municipal sewage.</title>
        <authorList>
            <person name="Zhang L."/>
        </authorList>
    </citation>
    <scope>NUCLEOTIDE SEQUENCE [LARGE SCALE GENOMIC DNA]</scope>
    <source>
        <strain evidence="1 2">H8</strain>
    </source>
</reference>
<keyword evidence="2" id="KW-1185">Reference proteome</keyword>